<dbReference type="Proteomes" id="UP000015834">
    <property type="component" value="Unassembled WGS sequence"/>
</dbReference>
<comment type="caution">
    <text evidence="1">The sequence shown here is derived from an EMBL/GenBank/DDBJ whole genome shotgun (WGS) entry which is preliminary data.</text>
</comment>
<organism evidence="1 2">
    <name type="scientific">Helicobacter pylori PZ5056</name>
    <dbReference type="NCBI Taxonomy" id="1337393"/>
    <lineage>
        <taxon>Bacteria</taxon>
        <taxon>Pseudomonadati</taxon>
        <taxon>Campylobacterota</taxon>
        <taxon>Epsilonproteobacteria</taxon>
        <taxon>Campylobacterales</taxon>
        <taxon>Helicobacteraceae</taxon>
        <taxon>Helicobacter</taxon>
    </lineage>
</organism>
<proteinExistence type="predicted"/>
<dbReference type="AlphaFoldDB" id="T2T5F9"/>
<name>T2T5F9_HELPX</name>
<protein>
    <submittedName>
        <fullName evidence="1">Uncharacterized protein</fullName>
    </submittedName>
</protein>
<dbReference type="EMBL" id="ASYU01000004">
    <property type="protein sequence ID" value="EQE00098.1"/>
    <property type="molecule type" value="Genomic_DNA"/>
</dbReference>
<evidence type="ECO:0000313" key="2">
    <source>
        <dbReference type="Proteomes" id="UP000015834"/>
    </source>
</evidence>
<evidence type="ECO:0000313" key="1">
    <source>
        <dbReference type="EMBL" id="EQE00098.1"/>
    </source>
</evidence>
<sequence>MIYGGLFEWCFQNNPYFGILWLQSFLSGLNSI</sequence>
<accession>T2T5F9</accession>
<reference evidence="1 2" key="1">
    <citation type="journal article" date="2013" name="Genome Announc.">
        <title>Draft Genome Sequences of Helicobacter pylori Strains Isolated from Regions of Low and High Gastric Cancer Risk in Colombia.</title>
        <authorList>
            <person name="Sheh A."/>
            <person name="Piazuelo M.B."/>
            <person name="Wilson K.T."/>
            <person name="Correa P."/>
            <person name="Fox J.G."/>
        </authorList>
    </citation>
    <scope>NUCLEOTIDE SEQUENCE [LARGE SCALE GENOMIC DNA]</scope>
    <source>
        <strain evidence="1 2">PZ5056</strain>
    </source>
</reference>
<gene>
    <name evidence="1" type="ORF">L933_03585</name>
</gene>